<feature type="region of interest" description="Disordered" evidence="1">
    <location>
        <begin position="1"/>
        <end position="30"/>
    </location>
</feature>
<protein>
    <submittedName>
        <fullName evidence="2">Uncharacterized protein</fullName>
    </submittedName>
</protein>
<evidence type="ECO:0000313" key="3">
    <source>
        <dbReference type="Proteomes" id="UP001596435"/>
    </source>
</evidence>
<organism evidence="2 3">
    <name type="scientific">Kitasatospora paranensis</name>
    <dbReference type="NCBI Taxonomy" id="258053"/>
    <lineage>
        <taxon>Bacteria</taxon>
        <taxon>Bacillati</taxon>
        <taxon>Actinomycetota</taxon>
        <taxon>Actinomycetes</taxon>
        <taxon>Kitasatosporales</taxon>
        <taxon>Streptomycetaceae</taxon>
        <taxon>Kitasatospora</taxon>
    </lineage>
</organism>
<reference evidence="3" key="1">
    <citation type="journal article" date="2019" name="Int. J. Syst. Evol. Microbiol.">
        <title>The Global Catalogue of Microorganisms (GCM) 10K type strain sequencing project: providing services to taxonomists for standard genome sequencing and annotation.</title>
        <authorList>
            <consortium name="The Broad Institute Genomics Platform"/>
            <consortium name="The Broad Institute Genome Sequencing Center for Infectious Disease"/>
            <person name="Wu L."/>
            <person name="Ma J."/>
        </authorList>
    </citation>
    <scope>NUCLEOTIDE SEQUENCE [LARGE SCALE GENOMIC DNA]</scope>
    <source>
        <strain evidence="3">CGMCC 1.12859</strain>
    </source>
</reference>
<name>A0ABW2FXS1_9ACTN</name>
<proteinExistence type="predicted"/>
<dbReference type="RefSeq" id="WP_345703732.1">
    <property type="nucleotide sequence ID" value="NZ_BAABKV010000001.1"/>
</dbReference>
<dbReference type="Proteomes" id="UP001596435">
    <property type="component" value="Unassembled WGS sequence"/>
</dbReference>
<keyword evidence="3" id="KW-1185">Reference proteome</keyword>
<accession>A0ABW2FXS1</accession>
<comment type="caution">
    <text evidence="2">The sequence shown here is derived from an EMBL/GenBank/DDBJ whole genome shotgun (WGS) entry which is preliminary data.</text>
</comment>
<dbReference type="EMBL" id="JBHTAJ010000040">
    <property type="protein sequence ID" value="MFC7182058.1"/>
    <property type="molecule type" value="Genomic_DNA"/>
</dbReference>
<evidence type="ECO:0000256" key="1">
    <source>
        <dbReference type="SAM" id="MobiDB-lite"/>
    </source>
</evidence>
<sequence>MDPVDGRVHGAHGAPRLLPRAVRRPGPLDDGEMYERVAAMTGLGEEQLSRAVAWQQSRHS</sequence>
<evidence type="ECO:0000313" key="2">
    <source>
        <dbReference type="EMBL" id="MFC7182058.1"/>
    </source>
</evidence>
<gene>
    <name evidence="2" type="ORF">ACFQMG_21135</name>
</gene>